<sequence>MPFKKSCHLPRLYGYFRTPLSIDDSKVSKALLKQINLKGVKKISFSFNPLLEKTQSVRSLCTVLSEPRWRASNSSLSTKVNVLSENRPAEVEVSYSMCMLTNSKRFQIVIPTSMDN</sequence>
<evidence type="ECO:0000313" key="1">
    <source>
        <dbReference type="Proteomes" id="UP000050795"/>
    </source>
</evidence>
<dbReference type="AlphaFoldDB" id="A0AA85J4L5"/>
<proteinExistence type="predicted"/>
<keyword evidence="1" id="KW-1185">Reference proteome</keyword>
<dbReference type="Gene3D" id="3.40.30.10">
    <property type="entry name" value="Glutaredoxin"/>
    <property type="match status" value="1"/>
</dbReference>
<reference evidence="1" key="1">
    <citation type="submission" date="2022-06" db="EMBL/GenBank/DDBJ databases">
        <authorList>
            <person name="Berger JAMES D."/>
            <person name="Berger JAMES D."/>
        </authorList>
    </citation>
    <scope>NUCLEOTIDE SEQUENCE [LARGE SCALE GENOMIC DNA]</scope>
</reference>
<dbReference type="WBParaSite" id="TREG1_132530.1">
    <property type="protein sequence ID" value="TREG1_132530.1"/>
    <property type="gene ID" value="TREG1_132530"/>
</dbReference>
<reference evidence="2" key="2">
    <citation type="submission" date="2023-11" db="UniProtKB">
        <authorList>
            <consortium name="WormBaseParasite"/>
        </authorList>
    </citation>
    <scope>IDENTIFICATION</scope>
</reference>
<dbReference type="Proteomes" id="UP000050795">
    <property type="component" value="Unassembled WGS sequence"/>
</dbReference>
<name>A0AA85J4L5_TRIRE</name>
<accession>A0AA85J4L5</accession>
<protein>
    <submittedName>
        <fullName evidence="2">Uncharacterized protein</fullName>
    </submittedName>
</protein>
<organism evidence="1 2">
    <name type="scientific">Trichobilharzia regenti</name>
    <name type="common">Nasal bird schistosome</name>
    <dbReference type="NCBI Taxonomy" id="157069"/>
    <lineage>
        <taxon>Eukaryota</taxon>
        <taxon>Metazoa</taxon>
        <taxon>Spiralia</taxon>
        <taxon>Lophotrochozoa</taxon>
        <taxon>Platyhelminthes</taxon>
        <taxon>Trematoda</taxon>
        <taxon>Digenea</taxon>
        <taxon>Strigeidida</taxon>
        <taxon>Schistosomatoidea</taxon>
        <taxon>Schistosomatidae</taxon>
        <taxon>Trichobilharzia</taxon>
    </lineage>
</organism>
<evidence type="ECO:0000313" key="2">
    <source>
        <dbReference type="WBParaSite" id="TREG1_132530.1"/>
    </source>
</evidence>